<dbReference type="InterPro" id="IPR011042">
    <property type="entry name" value="6-blade_b-propeller_TolB-like"/>
</dbReference>
<organism evidence="4 5">
    <name type="scientific">Petrachloros mirabilis ULC683</name>
    <dbReference type="NCBI Taxonomy" id="2781853"/>
    <lineage>
        <taxon>Bacteria</taxon>
        <taxon>Bacillati</taxon>
        <taxon>Cyanobacteriota</taxon>
        <taxon>Cyanophyceae</taxon>
        <taxon>Synechococcales</taxon>
        <taxon>Petrachlorosaceae</taxon>
        <taxon>Petrachloros</taxon>
        <taxon>Petrachloros mirabilis</taxon>
    </lineage>
</organism>
<dbReference type="PROSITE" id="PS51257">
    <property type="entry name" value="PROKAR_LIPOPROTEIN"/>
    <property type="match status" value="1"/>
</dbReference>
<keyword evidence="2" id="KW-0732">Signal</keyword>
<comment type="caution">
    <text evidence="4">The sequence shown here is derived from an EMBL/GenBank/DDBJ whole genome shotgun (WGS) entry which is preliminary data.</text>
</comment>
<feature type="region of interest" description="Disordered" evidence="1">
    <location>
        <begin position="28"/>
        <end position="48"/>
    </location>
</feature>
<accession>A0A8K1ZY55</accession>
<dbReference type="InterPro" id="IPR011041">
    <property type="entry name" value="Quinoprot_gluc/sorb_DH_b-prop"/>
</dbReference>
<feature type="chain" id="PRO_5035475265" evidence="2">
    <location>
        <begin position="21"/>
        <end position="418"/>
    </location>
</feature>
<dbReference type="Proteomes" id="UP000607397">
    <property type="component" value="Unassembled WGS sequence"/>
</dbReference>
<evidence type="ECO:0000313" key="5">
    <source>
        <dbReference type="Proteomes" id="UP000607397"/>
    </source>
</evidence>
<feature type="signal peptide" evidence="2">
    <location>
        <begin position="1"/>
        <end position="20"/>
    </location>
</feature>
<feature type="domain" description="Glucose/Sorbosone dehydrogenase" evidence="3">
    <location>
        <begin position="78"/>
        <end position="392"/>
    </location>
</feature>
<dbReference type="InterPro" id="IPR012938">
    <property type="entry name" value="Glc/Sorbosone_DH"/>
</dbReference>
<evidence type="ECO:0000313" key="4">
    <source>
        <dbReference type="EMBL" id="NCJ07023.1"/>
    </source>
</evidence>
<keyword evidence="5" id="KW-1185">Reference proteome</keyword>
<dbReference type="PANTHER" id="PTHR19328:SF13">
    <property type="entry name" value="HIPL1 PROTEIN"/>
    <property type="match status" value="1"/>
</dbReference>
<evidence type="ECO:0000256" key="2">
    <source>
        <dbReference type="SAM" id="SignalP"/>
    </source>
</evidence>
<sequence length="418" mass="45148">MKTRMLTCPFMLLGAMGLVACTSLPISGETGSESTPSRVEEASNPESSLAERTCELVESGFGPTGTVPIRTEVVASGLEVPWGLLFLSADRLLVTERSGQIRLVENGELQPEPVATIPAVDRGEGGLLDIEAHPDFDSNRQFYLYFTTNAGGATTNRVERWQLSEDGRSARRDRTIVDNIPVAQFHNGGRLRFGPDGMLYIGTGDARDPDLSQDPESLAGKILRVTPEGDVPTDNPIAGNPTYILGIRNTQGFDWFNADILWVSDHGPSGELGRRGHDKISVAQAGDNLGWPTLHGCETQAGLVEPSITWREAVPPGGAAIYTGEAIPEWQGDLIVGALGSRHLQRVQFDPDNPYRVAAHEVYLQDQLGRIREVKMGPDGELYVTTSNCDGRGSCPTGGDQVLRITSPASAMRQSQSR</sequence>
<dbReference type="RefSeq" id="WP_161825497.1">
    <property type="nucleotide sequence ID" value="NZ_WVIC01000019.1"/>
</dbReference>
<protein>
    <submittedName>
        <fullName evidence="4">PQQ-dependent sugar dehydrogenase</fullName>
    </submittedName>
</protein>
<dbReference type="PANTHER" id="PTHR19328">
    <property type="entry name" value="HEDGEHOG-INTERACTING PROTEIN"/>
    <property type="match status" value="1"/>
</dbReference>
<dbReference type="Gene3D" id="2.120.10.30">
    <property type="entry name" value="TolB, C-terminal domain"/>
    <property type="match status" value="1"/>
</dbReference>
<gene>
    <name evidence="4" type="ORF">GS597_10985</name>
</gene>
<reference evidence="4" key="1">
    <citation type="submission" date="2019-12" db="EMBL/GenBank/DDBJ databases">
        <title>High-Quality draft genome sequences of three cyanobacteria isolated from the limestone walls of the Old Cathedral of Coimbra.</title>
        <authorList>
            <person name="Tiago I."/>
            <person name="Soares F."/>
            <person name="Portugal A."/>
        </authorList>
    </citation>
    <scope>NUCLEOTIDE SEQUENCE [LARGE SCALE GENOMIC DNA]</scope>
    <source>
        <strain evidence="4">C</strain>
    </source>
</reference>
<name>A0A8K1ZY55_9CYAN</name>
<dbReference type="EMBL" id="WVIC01000019">
    <property type="protein sequence ID" value="NCJ07023.1"/>
    <property type="molecule type" value="Genomic_DNA"/>
</dbReference>
<dbReference type="AlphaFoldDB" id="A0A8K1ZY55"/>
<proteinExistence type="predicted"/>
<dbReference type="SUPFAM" id="SSF50952">
    <property type="entry name" value="Soluble quinoprotein glucose dehydrogenase"/>
    <property type="match status" value="1"/>
</dbReference>
<evidence type="ECO:0000259" key="3">
    <source>
        <dbReference type="Pfam" id="PF07995"/>
    </source>
</evidence>
<evidence type="ECO:0000256" key="1">
    <source>
        <dbReference type="SAM" id="MobiDB-lite"/>
    </source>
</evidence>
<dbReference type="Pfam" id="PF07995">
    <property type="entry name" value="GSDH"/>
    <property type="match status" value="1"/>
</dbReference>